<organism evidence="1 2">
    <name type="scientific">Escallonia rubra</name>
    <dbReference type="NCBI Taxonomy" id="112253"/>
    <lineage>
        <taxon>Eukaryota</taxon>
        <taxon>Viridiplantae</taxon>
        <taxon>Streptophyta</taxon>
        <taxon>Embryophyta</taxon>
        <taxon>Tracheophyta</taxon>
        <taxon>Spermatophyta</taxon>
        <taxon>Magnoliopsida</taxon>
        <taxon>eudicotyledons</taxon>
        <taxon>Gunneridae</taxon>
        <taxon>Pentapetalae</taxon>
        <taxon>asterids</taxon>
        <taxon>campanulids</taxon>
        <taxon>Escalloniales</taxon>
        <taxon>Escalloniaceae</taxon>
        <taxon>Escallonia</taxon>
    </lineage>
</organism>
<name>A0AA88SKH7_9ASTE</name>
<gene>
    <name evidence="1" type="ORF">RJ640_006817</name>
</gene>
<comment type="caution">
    <text evidence="1">The sequence shown here is derived from an EMBL/GenBank/DDBJ whole genome shotgun (WGS) entry which is preliminary data.</text>
</comment>
<keyword evidence="2" id="KW-1185">Reference proteome</keyword>
<reference evidence="1" key="1">
    <citation type="submission" date="2022-12" db="EMBL/GenBank/DDBJ databases">
        <title>Draft genome assemblies for two species of Escallonia (Escalloniales).</title>
        <authorList>
            <person name="Chanderbali A."/>
            <person name="Dervinis C."/>
            <person name="Anghel I."/>
            <person name="Soltis D."/>
            <person name="Soltis P."/>
            <person name="Zapata F."/>
        </authorList>
    </citation>
    <scope>NUCLEOTIDE SEQUENCE</scope>
    <source>
        <strain evidence="1">UCBG92.1500</strain>
        <tissue evidence="1">Leaf</tissue>
    </source>
</reference>
<dbReference type="AlphaFoldDB" id="A0AA88SKH7"/>
<protein>
    <submittedName>
        <fullName evidence="1">Uncharacterized protein</fullName>
    </submittedName>
</protein>
<proteinExistence type="predicted"/>
<sequence length="86" mass="9780">MSNAVHVMPWPASNVLCGRSIGDKCERFLYRVFKEKVEMPADKAMDTLVRLGLVKEKAVDGKNGFHAIPCPEAYEILKQRWNSMLN</sequence>
<dbReference type="Proteomes" id="UP001187471">
    <property type="component" value="Unassembled WGS sequence"/>
</dbReference>
<dbReference type="PANTHER" id="PTHR33645:SF2">
    <property type="entry name" value="FAMILY PROTEIN, PUTATIVE (DUF3754)-RELATED"/>
    <property type="match status" value="1"/>
</dbReference>
<dbReference type="EMBL" id="JAVXUO010000341">
    <property type="protein sequence ID" value="KAK2993130.1"/>
    <property type="molecule type" value="Genomic_DNA"/>
</dbReference>
<dbReference type="PANTHER" id="PTHR33645">
    <property type="entry name" value="AMINOPEPTIDASE (DUF3754)"/>
    <property type="match status" value="1"/>
</dbReference>
<evidence type="ECO:0000313" key="2">
    <source>
        <dbReference type="Proteomes" id="UP001187471"/>
    </source>
</evidence>
<evidence type="ECO:0000313" key="1">
    <source>
        <dbReference type="EMBL" id="KAK2993130.1"/>
    </source>
</evidence>
<accession>A0AA88SKH7</accession>